<evidence type="ECO:0000256" key="1">
    <source>
        <dbReference type="SAM" id="Phobius"/>
    </source>
</evidence>
<feature type="transmembrane region" description="Helical" evidence="1">
    <location>
        <begin position="87"/>
        <end position="105"/>
    </location>
</feature>
<comment type="caution">
    <text evidence="2">The sequence shown here is derived from an EMBL/GenBank/DDBJ whole genome shotgun (WGS) entry which is preliminary data.</text>
</comment>
<reference evidence="2" key="1">
    <citation type="submission" date="2023-03" db="EMBL/GenBank/DDBJ databases">
        <title>Massive genome expansion in bonnet fungi (Mycena s.s.) driven by repeated elements and novel gene families across ecological guilds.</title>
        <authorList>
            <consortium name="Lawrence Berkeley National Laboratory"/>
            <person name="Harder C.B."/>
            <person name="Miyauchi S."/>
            <person name="Viragh M."/>
            <person name="Kuo A."/>
            <person name="Thoen E."/>
            <person name="Andreopoulos B."/>
            <person name="Lu D."/>
            <person name="Skrede I."/>
            <person name="Drula E."/>
            <person name="Henrissat B."/>
            <person name="Morin E."/>
            <person name="Kohler A."/>
            <person name="Barry K."/>
            <person name="LaButti K."/>
            <person name="Morin E."/>
            <person name="Salamov A."/>
            <person name="Lipzen A."/>
            <person name="Mereny Z."/>
            <person name="Hegedus B."/>
            <person name="Baldrian P."/>
            <person name="Stursova M."/>
            <person name="Weitz H."/>
            <person name="Taylor A."/>
            <person name="Grigoriev I.V."/>
            <person name="Nagy L.G."/>
            <person name="Martin F."/>
            <person name="Kauserud H."/>
        </authorList>
    </citation>
    <scope>NUCLEOTIDE SEQUENCE</scope>
    <source>
        <strain evidence="2">CBHHK067</strain>
    </source>
</reference>
<dbReference type="Proteomes" id="UP001221757">
    <property type="component" value="Unassembled WGS sequence"/>
</dbReference>
<keyword evidence="3" id="KW-1185">Reference proteome</keyword>
<dbReference type="AlphaFoldDB" id="A0AAD7CVC3"/>
<name>A0AAD7CVC3_MYCRO</name>
<evidence type="ECO:0000313" key="2">
    <source>
        <dbReference type="EMBL" id="KAJ7664811.1"/>
    </source>
</evidence>
<keyword evidence="1" id="KW-0812">Transmembrane</keyword>
<accession>A0AAD7CVC3</accession>
<sequence length="127" mass="14322">FQSFAPKLYVYTENAMDLIFKHNNELHREFPGAFASAEYDLGDLGSALQLQDRDLLQGWRALTALGTYDSRYGGDLVLWDDGFVVRFPPGAIVLFPAALMCYLFVGVRPGEKQYMFSQSSTAGLYQY</sequence>
<dbReference type="EMBL" id="JARKIE010000220">
    <property type="protein sequence ID" value="KAJ7664811.1"/>
    <property type="molecule type" value="Genomic_DNA"/>
</dbReference>
<gene>
    <name evidence="2" type="ORF">B0H17DRAFT_848388</name>
</gene>
<protein>
    <submittedName>
        <fullName evidence="2">Uncharacterized protein</fullName>
    </submittedName>
</protein>
<keyword evidence="1" id="KW-0472">Membrane</keyword>
<proteinExistence type="predicted"/>
<evidence type="ECO:0000313" key="3">
    <source>
        <dbReference type="Proteomes" id="UP001221757"/>
    </source>
</evidence>
<feature type="non-terminal residue" evidence="2">
    <location>
        <position position="1"/>
    </location>
</feature>
<keyword evidence="1" id="KW-1133">Transmembrane helix</keyword>
<organism evidence="2 3">
    <name type="scientific">Mycena rosella</name>
    <name type="common">Pink bonnet</name>
    <name type="synonym">Agaricus rosellus</name>
    <dbReference type="NCBI Taxonomy" id="1033263"/>
    <lineage>
        <taxon>Eukaryota</taxon>
        <taxon>Fungi</taxon>
        <taxon>Dikarya</taxon>
        <taxon>Basidiomycota</taxon>
        <taxon>Agaricomycotina</taxon>
        <taxon>Agaricomycetes</taxon>
        <taxon>Agaricomycetidae</taxon>
        <taxon>Agaricales</taxon>
        <taxon>Marasmiineae</taxon>
        <taxon>Mycenaceae</taxon>
        <taxon>Mycena</taxon>
    </lineage>
</organism>
<feature type="non-terminal residue" evidence="2">
    <location>
        <position position="127"/>
    </location>
</feature>